<dbReference type="EMBL" id="CCSB01000001">
    <property type="protein sequence ID" value="CDZ77114.1"/>
    <property type="molecule type" value="Genomic_DNA"/>
</dbReference>
<keyword evidence="3" id="KW-1185">Reference proteome</keyword>
<dbReference type="InterPro" id="IPR050789">
    <property type="entry name" value="Diverse_Enzym_Activities"/>
</dbReference>
<sequence length="759" mass="83954">MASSDKDLTKLLTEEKQAELANIMREADIPGLSAIAINEQGQLSAPLLLGTMGSEEVQENTQFGAASLSKPVFAYLVLKLIESNKAGKAKAGLGQFSQGFDLDTPLCQVFPELLKKFRAEDAEQASQLTARMVLAHTTGLPITHDDSKGLIPFQFKPGTHYGYSGPGIAFLQETLEALTGAKLETLAKEYVFTPCDMTNSTFIPPEQQPELTAQGANSLRTTASDYAKFIWKWISDPAMQYAFEPNKFMVESYLPDDWPVDLKVEDEDKSKLAWGLGLGMQIDEQGKKAFHAGDMSQWRAWVAVDLDRKTALVYFANSHNGHILAEQLISPHIHLGHAFNYFFQTYGFARNLAELEGKTNFHGIQPSRFQPLQLELMREQAKIPGVSIATVSATGELTTETAGLSNKETEQEVNKETIFEAASLSKPVFAYLVLKMAERGELDLDKPLYEQFGDYGPPFDAISKPEQVYEDAEFANNYKKLTPRMILSHQGGLPNEFNPDDSASYCFVSPIGKKFDYSGEAYRFLREVVERIGPPLEILAQQEFAKLGMTHSSFIPPSNSDNQAVGHSATGQVDSNQHFFGIHPGASLYTTAEDYGKFLRACVNDPYIKEQMFKPVVELADKDDKAIKKQVPTTSLQQMSWGLGIGLQKNPDGSMVAFHWGDNNTCRNFAAINLATNQAAVCLTNSANGPALFKTVIEARIGADLSPTCDWLFRREGFCQQENLTTVYKNLLSDLKEEEPVIFGASVNPYSLVPNPLTQ</sequence>
<proteinExistence type="predicted"/>
<gene>
    <name evidence="2" type="primary">estB_1</name>
    <name evidence="2" type="ORF">BN59_01396</name>
</gene>
<dbReference type="Pfam" id="PF00144">
    <property type="entry name" value="Beta-lactamase"/>
    <property type="match status" value="2"/>
</dbReference>
<dbReference type="PANTHER" id="PTHR43283:SF18">
    <property type="match status" value="1"/>
</dbReference>
<dbReference type="PANTHER" id="PTHR43283">
    <property type="entry name" value="BETA-LACTAMASE-RELATED"/>
    <property type="match status" value="1"/>
</dbReference>
<evidence type="ECO:0000313" key="2">
    <source>
        <dbReference type="EMBL" id="CDZ77114.1"/>
    </source>
</evidence>
<dbReference type="InterPro" id="IPR012338">
    <property type="entry name" value="Beta-lactam/transpept-like"/>
</dbReference>
<protein>
    <submittedName>
        <fullName evidence="2">Esterase EstB</fullName>
    </submittedName>
</protein>
<feature type="domain" description="Beta-lactamase-related" evidence="1">
    <location>
        <begin position="378"/>
        <end position="691"/>
    </location>
</feature>
<accession>A0A078KZB1</accession>
<feature type="domain" description="Beta-lactamase-related" evidence="1">
    <location>
        <begin position="21"/>
        <end position="320"/>
    </location>
</feature>
<dbReference type="Proteomes" id="UP000044071">
    <property type="component" value="Unassembled WGS sequence"/>
</dbReference>
<organism evidence="2 3">
    <name type="scientific">Legionella massiliensis</name>
    <dbReference type="NCBI Taxonomy" id="1034943"/>
    <lineage>
        <taxon>Bacteria</taxon>
        <taxon>Pseudomonadati</taxon>
        <taxon>Pseudomonadota</taxon>
        <taxon>Gammaproteobacteria</taxon>
        <taxon>Legionellales</taxon>
        <taxon>Legionellaceae</taxon>
        <taxon>Legionella</taxon>
    </lineage>
</organism>
<dbReference type="Gene3D" id="3.40.710.10">
    <property type="entry name" value="DD-peptidase/beta-lactamase superfamily"/>
    <property type="match status" value="2"/>
</dbReference>
<evidence type="ECO:0000313" key="3">
    <source>
        <dbReference type="Proteomes" id="UP000044071"/>
    </source>
</evidence>
<name>A0A078KZB1_9GAMM</name>
<dbReference type="SUPFAM" id="SSF56601">
    <property type="entry name" value="beta-lactamase/transpeptidase-like"/>
    <property type="match status" value="2"/>
</dbReference>
<dbReference type="AlphaFoldDB" id="A0A078KZB1"/>
<reference evidence="2 3" key="1">
    <citation type="submission" date="2014-06" db="EMBL/GenBank/DDBJ databases">
        <authorList>
            <person name="Urmite Genomes Urmite Genomes"/>
        </authorList>
    </citation>
    <scope>NUCLEOTIDE SEQUENCE [LARGE SCALE GENOMIC DNA]</scope>
</reference>
<dbReference type="InterPro" id="IPR001466">
    <property type="entry name" value="Beta-lactam-related"/>
</dbReference>
<dbReference type="eggNOG" id="COG1680">
    <property type="taxonomic scope" value="Bacteria"/>
</dbReference>
<dbReference type="OrthoDB" id="119951at2"/>
<dbReference type="STRING" id="1034943.BN59_01396"/>
<dbReference type="RefSeq" id="WP_052403166.1">
    <property type="nucleotide sequence ID" value="NZ_CCVW01000001.1"/>
</dbReference>
<evidence type="ECO:0000259" key="1">
    <source>
        <dbReference type="Pfam" id="PF00144"/>
    </source>
</evidence>